<gene>
    <name evidence="5" type="ORF">KL86APRO_11060</name>
</gene>
<dbReference type="EMBL" id="FLUO01000001">
    <property type="protein sequence ID" value="SBV98822.1"/>
    <property type="molecule type" value="Genomic_DNA"/>
</dbReference>
<dbReference type="GO" id="GO:0006979">
    <property type="term" value="P:response to oxidative stress"/>
    <property type="evidence" value="ECO:0007669"/>
    <property type="project" value="TreeGrafter"/>
</dbReference>
<proteinExistence type="predicted"/>
<dbReference type="InterPro" id="IPR002869">
    <property type="entry name" value="Pyrv_flavodox_OxRed_cen"/>
</dbReference>
<organism evidence="5">
    <name type="scientific">uncultured Alphaproteobacteria bacterium</name>
    <dbReference type="NCBI Taxonomy" id="91750"/>
    <lineage>
        <taxon>Bacteria</taxon>
        <taxon>Pseudomonadati</taxon>
        <taxon>Pseudomonadota</taxon>
        <taxon>Alphaproteobacteria</taxon>
        <taxon>environmental samples</taxon>
    </lineage>
</organism>
<protein>
    <submittedName>
        <fullName evidence="5">Pyruvate flavodoxin/ferredoxin oxidoreductase domain protein</fullName>
    </submittedName>
</protein>
<dbReference type="Pfam" id="PF01855">
    <property type="entry name" value="POR_N"/>
    <property type="match status" value="1"/>
</dbReference>
<dbReference type="NCBIfam" id="TIGR03710">
    <property type="entry name" value="OAFO_sf"/>
    <property type="match status" value="1"/>
</dbReference>
<dbReference type="Gene3D" id="3.40.50.970">
    <property type="match status" value="1"/>
</dbReference>
<dbReference type="InterPro" id="IPR019752">
    <property type="entry name" value="Pyrv/ketoisovalerate_OxRed_cat"/>
</dbReference>
<keyword evidence="1" id="KW-0560">Oxidoreductase</keyword>
<dbReference type="GO" id="GO:0016903">
    <property type="term" value="F:oxidoreductase activity, acting on the aldehyde or oxo group of donors"/>
    <property type="evidence" value="ECO:0007669"/>
    <property type="project" value="InterPro"/>
</dbReference>
<evidence type="ECO:0000259" key="3">
    <source>
        <dbReference type="Pfam" id="PF01558"/>
    </source>
</evidence>
<dbReference type="PANTHER" id="PTHR32154">
    <property type="entry name" value="PYRUVATE-FLAVODOXIN OXIDOREDUCTASE-RELATED"/>
    <property type="match status" value="1"/>
</dbReference>
<dbReference type="SUPFAM" id="SSF52518">
    <property type="entry name" value="Thiamin diphosphate-binding fold (THDP-binding)"/>
    <property type="match status" value="1"/>
</dbReference>
<evidence type="ECO:0000313" key="5">
    <source>
        <dbReference type="EMBL" id="SBV98822.1"/>
    </source>
</evidence>
<evidence type="ECO:0000256" key="2">
    <source>
        <dbReference type="SAM" id="MobiDB-lite"/>
    </source>
</evidence>
<name>A0A212JHA8_9PROT</name>
<dbReference type="Gene3D" id="3.40.50.920">
    <property type="match status" value="1"/>
</dbReference>
<feature type="compositionally biased region" description="Polar residues" evidence="2">
    <location>
        <begin position="435"/>
        <end position="445"/>
    </location>
</feature>
<feature type="region of interest" description="Disordered" evidence="2">
    <location>
        <begin position="425"/>
        <end position="447"/>
    </location>
</feature>
<dbReference type="SUPFAM" id="SSF53323">
    <property type="entry name" value="Pyruvate-ferredoxin oxidoreductase, PFOR, domain III"/>
    <property type="match status" value="1"/>
</dbReference>
<keyword evidence="5" id="KW-0670">Pyruvate</keyword>
<reference evidence="5" key="1">
    <citation type="submission" date="2016-04" db="EMBL/GenBank/DDBJ databases">
        <authorList>
            <person name="Evans L.H."/>
            <person name="Alamgir A."/>
            <person name="Owens N."/>
            <person name="Weber N.D."/>
            <person name="Virtaneva K."/>
            <person name="Barbian K."/>
            <person name="Babar A."/>
            <person name="Rosenke K."/>
        </authorList>
    </citation>
    <scope>NUCLEOTIDE SEQUENCE</scope>
    <source>
        <strain evidence="5">86</strain>
    </source>
</reference>
<dbReference type="CDD" id="cd07034">
    <property type="entry name" value="TPP_PYR_PFOR_IOR-alpha_like"/>
    <property type="match status" value="1"/>
</dbReference>
<dbReference type="Gene3D" id="3.40.920.10">
    <property type="entry name" value="Pyruvate-ferredoxin oxidoreductase, PFOR, domain III"/>
    <property type="match status" value="1"/>
</dbReference>
<feature type="domain" description="Pyruvate flavodoxin/ferredoxin oxidoreductase pyrimidine binding" evidence="4">
    <location>
        <begin position="214"/>
        <end position="444"/>
    </location>
</feature>
<dbReference type="InterPro" id="IPR050722">
    <property type="entry name" value="Pyruvate:ferred/Flavod_OxRd"/>
</dbReference>
<accession>A0A212JHA8</accession>
<dbReference type="FunFam" id="3.40.50.970:FF:000022">
    <property type="entry name" value="2-oxoglutarate ferredoxin oxidoreductase alpha subunit"/>
    <property type="match status" value="1"/>
</dbReference>
<dbReference type="SUPFAM" id="SSF52922">
    <property type="entry name" value="TK C-terminal domain-like"/>
    <property type="match status" value="1"/>
</dbReference>
<dbReference type="Pfam" id="PF01558">
    <property type="entry name" value="POR"/>
    <property type="match status" value="1"/>
</dbReference>
<feature type="domain" description="Pyruvate/ketoisovalerate oxidoreductase catalytic" evidence="3">
    <location>
        <begin position="14"/>
        <end position="178"/>
    </location>
</feature>
<dbReference type="InterPro" id="IPR009014">
    <property type="entry name" value="Transketo_C/PFOR_II"/>
</dbReference>
<evidence type="ECO:0000259" key="4">
    <source>
        <dbReference type="Pfam" id="PF01855"/>
    </source>
</evidence>
<dbReference type="AlphaFoldDB" id="A0A212JHA8"/>
<dbReference type="PANTHER" id="PTHR32154:SF20">
    <property type="entry name" value="2-OXOGLUTARATE OXIDOREDUCTASE SUBUNIT KORA"/>
    <property type="match status" value="1"/>
</dbReference>
<evidence type="ECO:0000256" key="1">
    <source>
        <dbReference type="ARBA" id="ARBA00023002"/>
    </source>
</evidence>
<dbReference type="InterPro" id="IPR002880">
    <property type="entry name" value="Pyrv_Fd/Flavodoxin_OxRdtase_N"/>
</dbReference>
<dbReference type="InterPro" id="IPR029061">
    <property type="entry name" value="THDP-binding"/>
</dbReference>
<dbReference type="InterPro" id="IPR022367">
    <property type="entry name" value="2-oxoacid/accept_OxRdtase_asu"/>
</dbReference>
<sequence length="574" mass="59973">MSHHVLSLAMTGSGGAGVMTVGQILVDAAARAGWYGLFRRSLGPQIRGGESAALLRFGNRPILNHGDSFDLLLAYDWGNITRFAAELPLRPDSVVLFDPDAGDVPEVIERTDARCVAVPLAQTAKSAPGTRANMIGLGLVARALGLVPEDLKSELERALGDKGQEILDHSLQGLALGAELGAALPANIWPAVERPAPLSAPRWSITGNEAAGMGAIRGGVRFVAAYPITPSTEILEWLAPNLTRVGGKLVQVEDELASVNMIVGASFGGVPSLTATSGPGLSLMLEGLGMAVAAEFPITVIDVQRGGPSTGIPTKSEQSDFNIAVYGMHGDAPHIVCAPTSIPDCLSTVQWAVSAAEAAQCPAIVLSDQNMGQSRAIVDPPRAGGPVAERRLADLADGGAYKRYALTNDGVSPMAVPGMAGGEYTADGLAHNERGTPSTQAADHQSQLDKRLRKLETLDCETVWAETEGDGPVAVIAWGSLTEAAREAVRRANGAARLIGVRVILPLQPEAMAEALKGATKVLVVEQNHGAQFHHFLKGHYDLPATVESLHRPGPLPIRPVEILAAINSLKGDA</sequence>